<evidence type="ECO:0000313" key="2">
    <source>
        <dbReference type="EMBL" id="CAK9094363.1"/>
    </source>
</evidence>
<dbReference type="EMBL" id="CAXAMN010025328">
    <property type="protein sequence ID" value="CAK9094363.1"/>
    <property type="molecule type" value="Genomic_DNA"/>
</dbReference>
<reference evidence="2 3" key="1">
    <citation type="submission" date="2024-02" db="EMBL/GenBank/DDBJ databases">
        <authorList>
            <person name="Chen Y."/>
            <person name="Shah S."/>
            <person name="Dougan E. K."/>
            <person name="Thang M."/>
            <person name="Chan C."/>
        </authorList>
    </citation>
    <scope>NUCLEOTIDE SEQUENCE [LARGE SCALE GENOMIC DNA]</scope>
</reference>
<evidence type="ECO:0000313" key="3">
    <source>
        <dbReference type="Proteomes" id="UP001642484"/>
    </source>
</evidence>
<dbReference type="Proteomes" id="UP001642484">
    <property type="component" value="Unassembled WGS sequence"/>
</dbReference>
<feature type="region of interest" description="Disordered" evidence="1">
    <location>
        <begin position="210"/>
        <end position="235"/>
    </location>
</feature>
<keyword evidence="3" id="KW-1185">Reference proteome</keyword>
<sequence>MLLSGSVCQHGLGLSYVEPLVSSIEFSLSLAQSSEGCVNLGENRLQAERPATVTAAEWFVKPSPCFDHPQMGQGCHHLPMLNLVLLSLIWGSSNLECLASLQERATAATGLRFYPVSNPGACREPRCSVVFVCPLLLRGAHRHGGYGDTPHTSLSATSDPRTARFIEGILRCKGPARAMDQVAIRSLLDRVDQNLTKLTTKLKEAGVIKVKPKKRKGDPTAEASSSAPPNLYKLE</sequence>
<comment type="caution">
    <text evidence="2">The sequence shown here is derived from an EMBL/GenBank/DDBJ whole genome shotgun (WGS) entry which is preliminary data.</text>
</comment>
<organism evidence="2 3">
    <name type="scientific">Durusdinium trenchii</name>
    <dbReference type="NCBI Taxonomy" id="1381693"/>
    <lineage>
        <taxon>Eukaryota</taxon>
        <taxon>Sar</taxon>
        <taxon>Alveolata</taxon>
        <taxon>Dinophyceae</taxon>
        <taxon>Suessiales</taxon>
        <taxon>Symbiodiniaceae</taxon>
        <taxon>Durusdinium</taxon>
    </lineage>
</organism>
<accession>A0ABP0R250</accession>
<protein>
    <submittedName>
        <fullName evidence="2">Uncharacterized protein</fullName>
    </submittedName>
</protein>
<evidence type="ECO:0000256" key="1">
    <source>
        <dbReference type="SAM" id="MobiDB-lite"/>
    </source>
</evidence>
<gene>
    <name evidence="2" type="ORF">CCMP2556_LOCUS45009</name>
</gene>
<proteinExistence type="predicted"/>
<name>A0ABP0R250_9DINO</name>